<evidence type="ECO:0000313" key="3">
    <source>
        <dbReference type="Proteomes" id="UP000594260"/>
    </source>
</evidence>
<dbReference type="OrthoDB" id="10510670at2759"/>
<proteinExistence type="predicted"/>
<name>A0A7M7JHC5_VARDE</name>
<keyword evidence="3" id="KW-1185">Reference proteome</keyword>
<organism evidence="2 3">
    <name type="scientific">Varroa destructor</name>
    <name type="common">Honeybee mite</name>
    <dbReference type="NCBI Taxonomy" id="109461"/>
    <lineage>
        <taxon>Eukaryota</taxon>
        <taxon>Metazoa</taxon>
        <taxon>Ecdysozoa</taxon>
        <taxon>Arthropoda</taxon>
        <taxon>Chelicerata</taxon>
        <taxon>Arachnida</taxon>
        <taxon>Acari</taxon>
        <taxon>Parasitiformes</taxon>
        <taxon>Mesostigmata</taxon>
        <taxon>Gamasina</taxon>
        <taxon>Dermanyssoidea</taxon>
        <taxon>Varroidae</taxon>
        <taxon>Varroa</taxon>
    </lineage>
</organism>
<feature type="region of interest" description="Disordered" evidence="1">
    <location>
        <begin position="1"/>
        <end position="24"/>
    </location>
</feature>
<dbReference type="KEGG" id="vde:111246598"/>
<dbReference type="AlphaFoldDB" id="A0A7M7JHC5"/>
<sequence>MSNDSERMFSAKRSENLGGPKERGITFIEPVPQFQQQSGQQQSIFPSSAAERGAFDVGVTSPLPPWAGQKLPTTGVLYPPGQTSSTCLDRPPLGPTFSPTPNQGNQTVFSAGVATFLPLSERPLGSNGPFGAMPDLIRPFLAPYSLARNVYDIRPPNPGKLTIELNTYLTNNEIKTVTDICSDNYSSQDRNADVADQLREIVQKRNKQIKWITACGNMSTAQFCAGRDSALFAKYGDLNIAILKGYYVGGRIAPPSEDTPGAQLKDVKKLIQFREVTGRESEDPTAQVVRYVVQKHDMNTAPKICSDLREMLHKRDSSSAWLVICGKQYSIGIEMGLENPAVAYFGEMNQTRVTIIKMARNMVY</sequence>
<evidence type="ECO:0000256" key="1">
    <source>
        <dbReference type="SAM" id="MobiDB-lite"/>
    </source>
</evidence>
<dbReference type="Proteomes" id="UP000594260">
    <property type="component" value="Unplaced"/>
</dbReference>
<dbReference type="RefSeq" id="XP_022652188.1">
    <property type="nucleotide sequence ID" value="XM_022796453.1"/>
</dbReference>
<protein>
    <submittedName>
        <fullName evidence="2">Uncharacterized protein</fullName>
    </submittedName>
</protein>
<dbReference type="InParanoid" id="A0A7M7JHC5"/>
<dbReference type="EnsemblMetazoa" id="XM_022796453">
    <property type="protein sequence ID" value="XP_022652188"/>
    <property type="gene ID" value="LOC111246598"/>
</dbReference>
<evidence type="ECO:0000313" key="2">
    <source>
        <dbReference type="EnsemblMetazoa" id="XP_022652188"/>
    </source>
</evidence>
<dbReference type="GeneID" id="111246598"/>
<accession>A0A7M7JHC5</accession>
<reference evidence="2" key="1">
    <citation type="submission" date="2021-01" db="UniProtKB">
        <authorList>
            <consortium name="EnsemblMetazoa"/>
        </authorList>
    </citation>
    <scope>IDENTIFICATION</scope>
</reference>